<sequence length="108" mass="12017">MGQPPINPPPRDPFLGRPQIIEERLRLTEAQRAEQNVSLREWYAKGILIGLGVEAAASLVALFGVGLRWLHLSAAIADAFFVTVFGQIVGLAHIVVRHLFPRQDRAKR</sequence>
<name>A0A7Y0L574_9FIRM</name>
<gene>
    <name evidence="2" type="ORF">HIJ39_09835</name>
</gene>
<reference evidence="2 3" key="1">
    <citation type="submission" date="2020-04" db="EMBL/GenBank/DDBJ databases">
        <authorList>
            <person name="Zhang R."/>
            <person name="Schippers A."/>
        </authorList>
    </citation>
    <scope>NUCLEOTIDE SEQUENCE [LARGE SCALE GENOMIC DNA]</scope>
    <source>
        <strain evidence="2 3">DSM 109850</strain>
    </source>
</reference>
<dbReference type="AlphaFoldDB" id="A0A7Y0L574"/>
<evidence type="ECO:0000313" key="3">
    <source>
        <dbReference type="Proteomes" id="UP000533476"/>
    </source>
</evidence>
<evidence type="ECO:0000313" key="2">
    <source>
        <dbReference type="EMBL" id="NMP22650.1"/>
    </source>
</evidence>
<feature type="transmembrane region" description="Helical" evidence="1">
    <location>
        <begin position="42"/>
        <end position="67"/>
    </location>
</feature>
<keyword evidence="1" id="KW-1133">Transmembrane helix</keyword>
<protein>
    <submittedName>
        <fullName evidence="2">Uncharacterized protein</fullName>
    </submittedName>
</protein>
<proteinExistence type="predicted"/>
<dbReference type="RefSeq" id="WP_169099154.1">
    <property type="nucleotide sequence ID" value="NZ_JABBVZ010000027.1"/>
</dbReference>
<dbReference type="Proteomes" id="UP000533476">
    <property type="component" value="Unassembled WGS sequence"/>
</dbReference>
<feature type="transmembrane region" description="Helical" evidence="1">
    <location>
        <begin position="79"/>
        <end position="100"/>
    </location>
</feature>
<keyword evidence="1" id="KW-0812">Transmembrane</keyword>
<accession>A0A7Y0L574</accession>
<keyword evidence="3" id="KW-1185">Reference proteome</keyword>
<organism evidence="2 3">
    <name type="scientific">Sulfobacillus harzensis</name>
    <dbReference type="NCBI Taxonomy" id="2729629"/>
    <lineage>
        <taxon>Bacteria</taxon>
        <taxon>Bacillati</taxon>
        <taxon>Bacillota</taxon>
        <taxon>Clostridia</taxon>
        <taxon>Eubacteriales</taxon>
        <taxon>Clostridiales Family XVII. Incertae Sedis</taxon>
        <taxon>Sulfobacillus</taxon>
    </lineage>
</organism>
<dbReference type="EMBL" id="JABBVZ010000027">
    <property type="protein sequence ID" value="NMP22650.1"/>
    <property type="molecule type" value="Genomic_DNA"/>
</dbReference>
<evidence type="ECO:0000256" key="1">
    <source>
        <dbReference type="SAM" id="Phobius"/>
    </source>
</evidence>
<keyword evidence="1" id="KW-0472">Membrane</keyword>
<comment type="caution">
    <text evidence="2">The sequence shown here is derived from an EMBL/GenBank/DDBJ whole genome shotgun (WGS) entry which is preliminary data.</text>
</comment>